<comment type="caution">
    <text evidence="2">The sequence shown here is derived from an EMBL/GenBank/DDBJ whole genome shotgun (WGS) entry which is preliminary data.</text>
</comment>
<dbReference type="Proteomes" id="UP000051845">
    <property type="component" value="Unassembled WGS sequence"/>
</dbReference>
<protein>
    <submittedName>
        <fullName evidence="2">Integral membrane protein</fullName>
    </submittedName>
</protein>
<sequence length="197" mass="21929">MYQSEKEAATMNYWLLLITFISVNLDFFFMLIFLLKKYPLPKVMLGYLLGNLVLLTLSFFVGKTLALFLPEWLLGVLGVLPIYMALRDDDDNADDKTSSSQVWAVFITYLSVCAGCNLSIFLPVLVGETMVHFLMTLAFISVLTLIVVIIIKGVAGIPAVATVMTAHGEKLMKACYIVIGLYVFWDSGLISHLLTLI</sequence>
<proteinExistence type="predicted"/>
<feature type="transmembrane region" description="Helical" evidence="1">
    <location>
        <begin position="67"/>
        <end position="86"/>
    </location>
</feature>
<evidence type="ECO:0000256" key="1">
    <source>
        <dbReference type="SAM" id="Phobius"/>
    </source>
</evidence>
<dbReference type="EMBL" id="AYYR01000008">
    <property type="protein sequence ID" value="KRM77811.1"/>
    <property type="molecule type" value="Genomic_DNA"/>
</dbReference>
<feature type="transmembrane region" description="Helical" evidence="1">
    <location>
        <begin position="44"/>
        <end position="61"/>
    </location>
</feature>
<keyword evidence="1" id="KW-0812">Transmembrane</keyword>
<dbReference type="AlphaFoldDB" id="A0A0R2BQW5"/>
<gene>
    <name evidence="2" type="ORF">FC82_GL002676</name>
</gene>
<feature type="transmembrane region" description="Helical" evidence="1">
    <location>
        <begin position="12"/>
        <end position="35"/>
    </location>
</feature>
<dbReference type="STRING" id="33960.TY91_12175"/>
<evidence type="ECO:0000313" key="2">
    <source>
        <dbReference type="EMBL" id="KRM77811.1"/>
    </source>
</evidence>
<dbReference type="Pfam" id="PF03596">
    <property type="entry name" value="Cad"/>
    <property type="match status" value="1"/>
</dbReference>
<keyword evidence="1" id="KW-0472">Membrane</keyword>
<feature type="transmembrane region" description="Helical" evidence="1">
    <location>
        <begin position="131"/>
        <end position="154"/>
    </location>
</feature>
<organism evidence="2 3">
    <name type="scientific">Secundilactobacillus collinoides DSM 20515 = JCM 1123</name>
    <dbReference type="NCBI Taxonomy" id="1423733"/>
    <lineage>
        <taxon>Bacteria</taxon>
        <taxon>Bacillati</taxon>
        <taxon>Bacillota</taxon>
        <taxon>Bacilli</taxon>
        <taxon>Lactobacillales</taxon>
        <taxon>Lactobacillaceae</taxon>
        <taxon>Secundilactobacillus</taxon>
    </lineage>
</organism>
<feature type="transmembrane region" description="Helical" evidence="1">
    <location>
        <begin position="174"/>
        <end position="194"/>
    </location>
</feature>
<feature type="transmembrane region" description="Helical" evidence="1">
    <location>
        <begin position="102"/>
        <end position="125"/>
    </location>
</feature>
<evidence type="ECO:0000313" key="3">
    <source>
        <dbReference type="Proteomes" id="UP000051845"/>
    </source>
</evidence>
<dbReference type="InterPro" id="IPR004676">
    <property type="entry name" value="Cd-R_transporter"/>
</dbReference>
<accession>A0A0R2BQW5</accession>
<dbReference type="PATRIC" id="fig|1423733.4.peg.2799"/>
<reference evidence="2 3" key="1">
    <citation type="journal article" date="2015" name="Genome Announc.">
        <title>Expanding the biotechnology potential of lactobacilli through comparative genomics of 213 strains and associated genera.</title>
        <authorList>
            <person name="Sun Z."/>
            <person name="Harris H.M."/>
            <person name="McCann A."/>
            <person name="Guo C."/>
            <person name="Argimon S."/>
            <person name="Zhang W."/>
            <person name="Yang X."/>
            <person name="Jeffery I.B."/>
            <person name="Cooney J.C."/>
            <person name="Kagawa T.F."/>
            <person name="Liu W."/>
            <person name="Song Y."/>
            <person name="Salvetti E."/>
            <person name="Wrobel A."/>
            <person name="Rasinkangas P."/>
            <person name="Parkhill J."/>
            <person name="Rea M.C."/>
            <person name="O'Sullivan O."/>
            <person name="Ritari J."/>
            <person name="Douillard F.P."/>
            <person name="Paul Ross R."/>
            <person name="Yang R."/>
            <person name="Briner A.E."/>
            <person name="Felis G.E."/>
            <person name="de Vos W.M."/>
            <person name="Barrangou R."/>
            <person name="Klaenhammer T.R."/>
            <person name="Caufield P.W."/>
            <person name="Cui Y."/>
            <person name="Zhang H."/>
            <person name="O'Toole P.W."/>
        </authorList>
    </citation>
    <scope>NUCLEOTIDE SEQUENCE [LARGE SCALE GENOMIC DNA]</scope>
    <source>
        <strain evidence="2 3">DSM 20515</strain>
    </source>
</reference>
<keyword evidence="1" id="KW-1133">Transmembrane helix</keyword>
<name>A0A0R2BQW5_SECCO</name>